<keyword evidence="1" id="KW-0732">Signal</keyword>
<dbReference type="RefSeq" id="WP_224001452.1">
    <property type="nucleotide sequence ID" value="NZ_CAJZAF010000007.1"/>
</dbReference>
<reference evidence="2 3" key="1">
    <citation type="submission" date="2021-08" db="EMBL/GenBank/DDBJ databases">
        <authorList>
            <person name="Peeters C."/>
        </authorList>
    </citation>
    <scope>NUCLEOTIDE SEQUENCE [LARGE SCALE GENOMIC DNA]</scope>
    <source>
        <strain evidence="2 3">LMG 23994</strain>
    </source>
</reference>
<name>A0ABN7YD62_9BURK</name>
<dbReference type="InterPro" id="IPR031618">
    <property type="entry name" value="T4SS_TraI"/>
</dbReference>
<protein>
    <recommendedName>
        <fullName evidence="4">Type IV secretion system protein DotC</fullName>
    </recommendedName>
</protein>
<evidence type="ECO:0008006" key="4">
    <source>
        <dbReference type="Google" id="ProtNLM"/>
    </source>
</evidence>
<dbReference type="EMBL" id="CAJZAF010000007">
    <property type="protein sequence ID" value="CAG9170051.1"/>
    <property type="molecule type" value="Genomic_DNA"/>
</dbReference>
<organism evidence="2 3">
    <name type="scientific">Cupriavidus pinatubonensis</name>
    <dbReference type="NCBI Taxonomy" id="248026"/>
    <lineage>
        <taxon>Bacteria</taxon>
        <taxon>Pseudomonadati</taxon>
        <taxon>Pseudomonadota</taxon>
        <taxon>Betaproteobacteria</taxon>
        <taxon>Burkholderiales</taxon>
        <taxon>Burkholderiaceae</taxon>
        <taxon>Cupriavidus</taxon>
    </lineage>
</organism>
<proteinExistence type="predicted"/>
<evidence type="ECO:0000313" key="2">
    <source>
        <dbReference type="EMBL" id="CAG9170051.1"/>
    </source>
</evidence>
<sequence length="272" mass="30041">MVAFKLRLLAAALLASMAGMAGATASTEVPPDLESVLSNTSRAAAESRATSEIPKIRLDAIKEAALGYGVRSGLARRSFEIASILKDNERMLDSIYNFAGMLLEKNVLPPVLSESQNTLNQPDTDTIRVADATYRIERQAQFVTVPTNWRDYLMRDYRYSIESPAGVLLPKTDAEKAVWQRLIAEGWKLGVQQADQIFNQSLARLERDYKGMVLYRSLYAKGMISKPYVAEANMGVTGDGNAININDRILRITAKPQLETSAGTWKPLVVPK</sequence>
<feature type="signal peptide" evidence="1">
    <location>
        <begin position="1"/>
        <end position="23"/>
    </location>
</feature>
<evidence type="ECO:0000313" key="3">
    <source>
        <dbReference type="Proteomes" id="UP000701702"/>
    </source>
</evidence>
<comment type="caution">
    <text evidence="2">The sequence shown here is derived from an EMBL/GenBank/DDBJ whole genome shotgun (WGS) entry which is preliminary data.</text>
</comment>
<gene>
    <name evidence="2" type="ORF">LMG23994_01795</name>
</gene>
<keyword evidence="3" id="KW-1185">Reference proteome</keyword>
<feature type="chain" id="PRO_5045435559" description="Type IV secretion system protein DotC" evidence="1">
    <location>
        <begin position="24"/>
        <end position="272"/>
    </location>
</feature>
<accession>A0ABN7YD62</accession>
<dbReference type="Pfam" id="PF16932">
    <property type="entry name" value="T4SS_TraI"/>
    <property type="match status" value="1"/>
</dbReference>
<evidence type="ECO:0000256" key="1">
    <source>
        <dbReference type="SAM" id="SignalP"/>
    </source>
</evidence>
<dbReference type="Proteomes" id="UP000701702">
    <property type="component" value="Unassembled WGS sequence"/>
</dbReference>